<gene>
    <name evidence="1 3" type="ORF">BDZ99DRAFT_514742</name>
</gene>
<sequence length="153" mass="17465">MASRTRPDNPDKSFTILLGMPKPEKPKHSDWVLLKPCELPLEARCDHLQNRSTCRRVWECYGWQRGLTLNNFNDYIYTCENEKCSGHASDEGPRCYGKPGVVCKQPSAKGEELKRMKVRGTHEVKGWKDIVGENGLNKTMKKIKAKQGKQFVG</sequence>
<dbReference type="GeneID" id="54465797"/>
<reference evidence="1 3" key="1">
    <citation type="journal article" date="2020" name="Stud. Mycol.">
        <title>101 Dothideomycetes genomes: a test case for predicting lifestyles and emergence of pathogens.</title>
        <authorList>
            <person name="Haridas S."/>
            <person name="Albert R."/>
            <person name="Binder M."/>
            <person name="Bloem J."/>
            <person name="Labutti K."/>
            <person name="Salamov A."/>
            <person name="Andreopoulos B."/>
            <person name="Baker S."/>
            <person name="Barry K."/>
            <person name="Bills G."/>
            <person name="Bluhm B."/>
            <person name="Cannon C."/>
            <person name="Castanera R."/>
            <person name="Culley D."/>
            <person name="Daum C."/>
            <person name="Ezra D."/>
            <person name="Gonzalez J."/>
            <person name="Henrissat B."/>
            <person name="Kuo A."/>
            <person name="Liang C."/>
            <person name="Lipzen A."/>
            <person name="Lutzoni F."/>
            <person name="Magnuson J."/>
            <person name="Mondo S."/>
            <person name="Nolan M."/>
            <person name="Ohm R."/>
            <person name="Pangilinan J."/>
            <person name="Park H.-J."/>
            <person name="Ramirez L."/>
            <person name="Alfaro M."/>
            <person name="Sun H."/>
            <person name="Tritt A."/>
            <person name="Yoshinaga Y."/>
            <person name="Zwiers L.-H."/>
            <person name="Turgeon B."/>
            <person name="Goodwin S."/>
            <person name="Spatafora J."/>
            <person name="Crous P."/>
            <person name="Grigoriev I."/>
        </authorList>
    </citation>
    <scope>NUCLEOTIDE SEQUENCE</scope>
    <source>
        <strain evidence="1 3">CBS 304.34</strain>
    </source>
</reference>
<dbReference type="Proteomes" id="UP000504636">
    <property type="component" value="Unplaced"/>
</dbReference>
<dbReference type="AlphaFoldDB" id="A0A6A6Z757"/>
<reference evidence="3" key="2">
    <citation type="submission" date="2020-04" db="EMBL/GenBank/DDBJ databases">
        <authorList>
            <consortium name="NCBI Genome Project"/>
        </authorList>
    </citation>
    <scope>NUCLEOTIDE SEQUENCE</scope>
    <source>
        <strain evidence="3">CBS 304.34</strain>
    </source>
</reference>
<name>A0A6A6Z757_9PEZI</name>
<reference evidence="3" key="3">
    <citation type="submission" date="2025-04" db="UniProtKB">
        <authorList>
            <consortium name="RefSeq"/>
        </authorList>
    </citation>
    <scope>IDENTIFICATION</scope>
    <source>
        <strain evidence="3">CBS 304.34</strain>
    </source>
</reference>
<evidence type="ECO:0000313" key="1">
    <source>
        <dbReference type="EMBL" id="KAF2816134.1"/>
    </source>
</evidence>
<dbReference type="EMBL" id="MU003693">
    <property type="protein sequence ID" value="KAF2816134.1"/>
    <property type="molecule type" value="Genomic_DNA"/>
</dbReference>
<dbReference type="RefSeq" id="XP_033583098.1">
    <property type="nucleotide sequence ID" value="XM_033724904.1"/>
</dbReference>
<accession>A0A6A6Z757</accession>
<organism evidence="1">
    <name type="scientific">Mytilinidion resinicola</name>
    <dbReference type="NCBI Taxonomy" id="574789"/>
    <lineage>
        <taxon>Eukaryota</taxon>
        <taxon>Fungi</taxon>
        <taxon>Dikarya</taxon>
        <taxon>Ascomycota</taxon>
        <taxon>Pezizomycotina</taxon>
        <taxon>Dothideomycetes</taxon>
        <taxon>Pleosporomycetidae</taxon>
        <taxon>Mytilinidiales</taxon>
        <taxon>Mytilinidiaceae</taxon>
        <taxon>Mytilinidion</taxon>
    </lineage>
</organism>
<keyword evidence="2" id="KW-1185">Reference proteome</keyword>
<evidence type="ECO:0000313" key="2">
    <source>
        <dbReference type="Proteomes" id="UP000504636"/>
    </source>
</evidence>
<proteinExistence type="predicted"/>
<evidence type="ECO:0000313" key="3">
    <source>
        <dbReference type="RefSeq" id="XP_033583098.1"/>
    </source>
</evidence>
<protein>
    <submittedName>
        <fullName evidence="1 3">Uncharacterized protein</fullName>
    </submittedName>
</protein>